<evidence type="ECO:0008006" key="4">
    <source>
        <dbReference type="Google" id="ProtNLM"/>
    </source>
</evidence>
<evidence type="ECO:0000256" key="1">
    <source>
        <dbReference type="SAM" id="Phobius"/>
    </source>
</evidence>
<evidence type="ECO:0000313" key="2">
    <source>
        <dbReference type="EMBL" id="SNR15446.1"/>
    </source>
</evidence>
<accession>A0A238U8X5</accession>
<sequence>MLYLYLFILITIFFEDFKERKVHVFLLLTFVLLGGIVFYQNTFLELYLLSITLNFSFLLFLILCLWGYTKFKLKLPFFSAIGLGDLLFFTGLAVAFPTINFLILFVSSLLFSLLLFVIMKSRMKYKTVPLAGFQAIFLFLILLLNLMFDIVNLYTI</sequence>
<dbReference type="KEGG" id="tje:TJEJU_1730"/>
<dbReference type="EMBL" id="LT899436">
    <property type="protein sequence ID" value="SNR15446.1"/>
    <property type="molecule type" value="Genomic_DNA"/>
</dbReference>
<protein>
    <recommendedName>
        <fullName evidence="4">Prepilin type IV endopeptidase peptidase domain-containing protein</fullName>
    </recommendedName>
</protein>
<feature type="transmembrane region" description="Helical" evidence="1">
    <location>
        <begin position="130"/>
        <end position="148"/>
    </location>
</feature>
<gene>
    <name evidence="2" type="ORF">TJEJU_1730</name>
</gene>
<reference evidence="2 3" key="1">
    <citation type="submission" date="2017-07" db="EMBL/GenBank/DDBJ databases">
        <authorList>
            <person name="Sun Z.S."/>
            <person name="Albrecht U."/>
            <person name="Echele G."/>
            <person name="Lee C.C."/>
        </authorList>
    </citation>
    <scope>NUCLEOTIDE SEQUENCE [LARGE SCALE GENOMIC DNA]</scope>
    <source>
        <strain evidence="3">type strain: KCTC 22618</strain>
    </source>
</reference>
<feature type="transmembrane region" description="Helical" evidence="1">
    <location>
        <begin position="21"/>
        <end position="40"/>
    </location>
</feature>
<keyword evidence="1" id="KW-0812">Transmembrane</keyword>
<keyword evidence="1" id="KW-1133">Transmembrane helix</keyword>
<keyword evidence="3" id="KW-1185">Reference proteome</keyword>
<keyword evidence="1" id="KW-0472">Membrane</keyword>
<organism evidence="2 3">
    <name type="scientific">Tenacibaculum jejuense</name>
    <dbReference type="NCBI Taxonomy" id="584609"/>
    <lineage>
        <taxon>Bacteria</taxon>
        <taxon>Pseudomonadati</taxon>
        <taxon>Bacteroidota</taxon>
        <taxon>Flavobacteriia</taxon>
        <taxon>Flavobacteriales</taxon>
        <taxon>Flavobacteriaceae</taxon>
        <taxon>Tenacibaculum</taxon>
    </lineage>
</organism>
<evidence type="ECO:0000313" key="3">
    <source>
        <dbReference type="Proteomes" id="UP000215214"/>
    </source>
</evidence>
<feature type="transmembrane region" description="Helical" evidence="1">
    <location>
        <begin position="46"/>
        <end position="68"/>
    </location>
</feature>
<name>A0A238U8X5_9FLAO</name>
<dbReference type="Proteomes" id="UP000215214">
    <property type="component" value="Chromosome TJEJU"/>
</dbReference>
<proteinExistence type="predicted"/>
<dbReference type="AlphaFoldDB" id="A0A238U8X5"/>
<feature type="transmembrane region" description="Helical" evidence="1">
    <location>
        <begin position="101"/>
        <end position="118"/>
    </location>
</feature>